<reference evidence="3" key="1">
    <citation type="journal article" date="2019" name="Int. J. Syst. Evol. Microbiol.">
        <title>The Global Catalogue of Microorganisms (GCM) 10K type strain sequencing project: providing services to taxonomists for standard genome sequencing and annotation.</title>
        <authorList>
            <consortium name="The Broad Institute Genomics Platform"/>
            <consortium name="The Broad Institute Genome Sequencing Center for Infectious Disease"/>
            <person name="Wu L."/>
            <person name="Ma J."/>
        </authorList>
    </citation>
    <scope>NUCLEOTIDE SEQUENCE [LARGE SCALE GENOMIC DNA]</scope>
    <source>
        <strain evidence="3">KCTC 42964</strain>
    </source>
</reference>
<dbReference type="Proteomes" id="UP001595528">
    <property type="component" value="Unassembled WGS sequence"/>
</dbReference>
<sequence length="131" mass="14245">MASSNPGPGYAKDPEHKVALSPSNKRVRAMLNGLTIADTTNALVMEESGYDPVYYVPIGDVRMELATETEHHTYCPYKGEASYWSFAAIGVSAENAAWGYKLPYDEVSALKGHLAFYPAKVDKLEVLDAAA</sequence>
<gene>
    <name evidence="2" type="ORF">ACFOGJ_12300</name>
</gene>
<dbReference type="PANTHER" id="PTHR34310:SF9">
    <property type="entry name" value="BLR5716 PROTEIN"/>
    <property type="match status" value="1"/>
</dbReference>
<name>A0ABV7L0C3_9PROT</name>
<feature type="domain" description="DUF427" evidence="1">
    <location>
        <begin position="27"/>
        <end position="118"/>
    </location>
</feature>
<accession>A0ABV7L0C3</accession>
<organism evidence="2 3">
    <name type="scientific">Marinibaculum pumilum</name>
    <dbReference type="NCBI Taxonomy" id="1766165"/>
    <lineage>
        <taxon>Bacteria</taxon>
        <taxon>Pseudomonadati</taxon>
        <taxon>Pseudomonadota</taxon>
        <taxon>Alphaproteobacteria</taxon>
        <taxon>Rhodospirillales</taxon>
        <taxon>Rhodospirillaceae</taxon>
        <taxon>Marinibaculum</taxon>
    </lineage>
</organism>
<comment type="caution">
    <text evidence="2">The sequence shown here is derived from an EMBL/GenBank/DDBJ whole genome shotgun (WGS) entry which is preliminary data.</text>
</comment>
<protein>
    <submittedName>
        <fullName evidence="2">DUF427 domain-containing protein</fullName>
    </submittedName>
</protein>
<keyword evidence="3" id="KW-1185">Reference proteome</keyword>
<dbReference type="PANTHER" id="PTHR34310">
    <property type="entry name" value="DUF427 DOMAIN PROTEIN (AFU_ORTHOLOGUE AFUA_3G02220)"/>
    <property type="match status" value="1"/>
</dbReference>
<evidence type="ECO:0000259" key="1">
    <source>
        <dbReference type="Pfam" id="PF04248"/>
    </source>
</evidence>
<dbReference type="Pfam" id="PF04248">
    <property type="entry name" value="NTP_transf_9"/>
    <property type="match status" value="1"/>
</dbReference>
<dbReference type="InterPro" id="IPR007361">
    <property type="entry name" value="DUF427"/>
</dbReference>
<dbReference type="Gene3D" id="2.170.150.40">
    <property type="entry name" value="Domain of unknown function (DUF427)"/>
    <property type="match status" value="1"/>
</dbReference>
<evidence type="ECO:0000313" key="2">
    <source>
        <dbReference type="EMBL" id="MFC3228019.1"/>
    </source>
</evidence>
<evidence type="ECO:0000313" key="3">
    <source>
        <dbReference type="Proteomes" id="UP001595528"/>
    </source>
</evidence>
<dbReference type="EMBL" id="JBHRTR010000027">
    <property type="protein sequence ID" value="MFC3228019.1"/>
    <property type="molecule type" value="Genomic_DNA"/>
</dbReference>
<dbReference type="RefSeq" id="WP_379900733.1">
    <property type="nucleotide sequence ID" value="NZ_JBHRTR010000027.1"/>
</dbReference>
<proteinExistence type="predicted"/>
<dbReference type="InterPro" id="IPR038694">
    <property type="entry name" value="DUF427_sf"/>
</dbReference>